<sequence length="118" mass="13386">MPRRRGTEFRGGYPRSEGQVAVLTDGTPMALLGPVAFFQFFTSPEDHYQRADIATLIRWLRMFTFLLAIFTPALYVAIVSYHQELLPTSLLINLSAQREQVPFPAFVGIGHLLDFLIK</sequence>
<proteinExistence type="inferred from homology"/>
<evidence type="ECO:0000256" key="1">
    <source>
        <dbReference type="ARBA" id="ARBA00005278"/>
    </source>
</evidence>
<dbReference type="InterPro" id="IPR050768">
    <property type="entry name" value="UPF0353/GerABKA_families"/>
</dbReference>
<keyword evidence="3" id="KW-1133">Transmembrane helix</keyword>
<comment type="similarity">
    <text evidence="1">Belongs to the GerABKA family.</text>
</comment>
<dbReference type="EMBL" id="JBHSMJ010000031">
    <property type="protein sequence ID" value="MFC5451270.1"/>
    <property type="molecule type" value="Genomic_DNA"/>
</dbReference>
<name>A0ABW0KD17_9BACL</name>
<comment type="caution">
    <text evidence="4">The sequence shown here is derived from an EMBL/GenBank/DDBJ whole genome shotgun (WGS) entry which is preliminary data.</text>
</comment>
<protein>
    <submittedName>
        <fullName evidence="4">Spore germination protein</fullName>
    </submittedName>
</protein>
<dbReference type="InterPro" id="IPR004995">
    <property type="entry name" value="Spore_Ger"/>
</dbReference>
<dbReference type="PANTHER" id="PTHR22550:SF5">
    <property type="entry name" value="LEUCINE ZIPPER PROTEIN 4"/>
    <property type="match status" value="1"/>
</dbReference>
<keyword evidence="2 3" id="KW-0472">Membrane</keyword>
<dbReference type="PANTHER" id="PTHR22550">
    <property type="entry name" value="SPORE GERMINATION PROTEIN"/>
    <property type="match status" value="1"/>
</dbReference>
<reference evidence="5" key="1">
    <citation type="journal article" date="2019" name="Int. J. Syst. Evol. Microbiol.">
        <title>The Global Catalogue of Microorganisms (GCM) 10K type strain sequencing project: providing services to taxonomists for standard genome sequencing and annotation.</title>
        <authorList>
            <consortium name="The Broad Institute Genomics Platform"/>
            <consortium name="The Broad Institute Genome Sequencing Center for Infectious Disease"/>
            <person name="Wu L."/>
            <person name="Ma J."/>
        </authorList>
    </citation>
    <scope>NUCLEOTIDE SEQUENCE [LARGE SCALE GENOMIC DNA]</scope>
    <source>
        <strain evidence="5">KACC 11904</strain>
    </source>
</reference>
<organism evidence="4 5">
    <name type="scientific">Paenibacillus aestuarii</name>
    <dbReference type="NCBI Taxonomy" id="516965"/>
    <lineage>
        <taxon>Bacteria</taxon>
        <taxon>Bacillati</taxon>
        <taxon>Bacillota</taxon>
        <taxon>Bacilli</taxon>
        <taxon>Bacillales</taxon>
        <taxon>Paenibacillaceae</taxon>
        <taxon>Paenibacillus</taxon>
    </lineage>
</organism>
<dbReference type="Proteomes" id="UP001596044">
    <property type="component" value="Unassembled WGS sequence"/>
</dbReference>
<evidence type="ECO:0000256" key="2">
    <source>
        <dbReference type="ARBA" id="ARBA00023136"/>
    </source>
</evidence>
<evidence type="ECO:0000313" key="5">
    <source>
        <dbReference type="Proteomes" id="UP001596044"/>
    </source>
</evidence>
<evidence type="ECO:0000256" key="3">
    <source>
        <dbReference type="SAM" id="Phobius"/>
    </source>
</evidence>
<evidence type="ECO:0000313" key="4">
    <source>
        <dbReference type="EMBL" id="MFC5451270.1"/>
    </source>
</evidence>
<gene>
    <name evidence="4" type="ORF">ACFPOG_23835</name>
</gene>
<keyword evidence="5" id="KW-1185">Reference proteome</keyword>
<keyword evidence="3" id="KW-0812">Transmembrane</keyword>
<accession>A0ABW0KD17</accession>
<dbReference type="Pfam" id="PF03323">
    <property type="entry name" value="GerA"/>
    <property type="match status" value="1"/>
</dbReference>
<feature type="transmembrane region" description="Helical" evidence="3">
    <location>
        <begin position="59"/>
        <end position="81"/>
    </location>
</feature>